<protein>
    <recommendedName>
        <fullName evidence="2">DUF7642 domain-containing protein</fullName>
    </recommendedName>
</protein>
<dbReference type="Proteomes" id="UP000283530">
    <property type="component" value="Unassembled WGS sequence"/>
</dbReference>
<sequence>MGSRDGVVEIDFLERSLLSDSVSHEDCEVGEDGEVLYRASFKEMEENYLKYQTAQWVLYSLLLILAWGIGLLMLLYLPIRRSILRKDFRSRKLYMTSDAIVYKVTRPVPFPCCGVLNKEKHVLLPSVADVVVEQGYLQSLFGICSIRIENAGVRRPASDDVQIQGIANPRAFRKAVLTRLSNLGSEGFSRQVSTNEDLPAYGLGHSPATWARQNVGAGLTSQPMSPAKHIRHDSFTPPGELLLQKLWEVGSSLKRVESLIEERLCQTPEAIV</sequence>
<reference evidence="3 4" key="1">
    <citation type="journal article" date="2019" name="Nat. Plants">
        <title>Stout camphor tree genome fills gaps in understanding of flowering plant genome evolution.</title>
        <authorList>
            <person name="Chaw S.M."/>
            <person name="Liu Y.C."/>
            <person name="Wu Y.W."/>
            <person name="Wang H.Y."/>
            <person name="Lin C.I."/>
            <person name="Wu C.S."/>
            <person name="Ke H.M."/>
            <person name="Chang L.Y."/>
            <person name="Hsu C.Y."/>
            <person name="Yang H.T."/>
            <person name="Sudianto E."/>
            <person name="Hsu M.H."/>
            <person name="Wu K.P."/>
            <person name="Wang L.N."/>
            <person name="Leebens-Mack J.H."/>
            <person name="Tsai I.J."/>
        </authorList>
    </citation>
    <scope>NUCLEOTIDE SEQUENCE [LARGE SCALE GENOMIC DNA]</scope>
    <source>
        <strain evidence="4">cv. Chaw 1501</strain>
        <tissue evidence="3">Young leaves</tissue>
    </source>
</reference>
<evidence type="ECO:0000256" key="1">
    <source>
        <dbReference type="SAM" id="Phobius"/>
    </source>
</evidence>
<feature type="transmembrane region" description="Helical" evidence="1">
    <location>
        <begin position="56"/>
        <end position="79"/>
    </location>
</feature>
<dbReference type="EMBL" id="QPKB01000003">
    <property type="protein sequence ID" value="RWR79463.1"/>
    <property type="molecule type" value="Genomic_DNA"/>
</dbReference>
<keyword evidence="4" id="KW-1185">Reference proteome</keyword>
<dbReference type="Pfam" id="PF24649">
    <property type="entry name" value="DUF7642"/>
    <property type="match status" value="1"/>
</dbReference>
<keyword evidence="1" id="KW-0472">Membrane</keyword>
<name>A0A443NLU3_9MAGN</name>
<organism evidence="3 4">
    <name type="scientific">Cinnamomum micranthum f. kanehirae</name>
    <dbReference type="NCBI Taxonomy" id="337451"/>
    <lineage>
        <taxon>Eukaryota</taxon>
        <taxon>Viridiplantae</taxon>
        <taxon>Streptophyta</taxon>
        <taxon>Embryophyta</taxon>
        <taxon>Tracheophyta</taxon>
        <taxon>Spermatophyta</taxon>
        <taxon>Magnoliopsida</taxon>
        <taxon>Magnoliidae</taxon>
        <taxon>Laurales</taxon>
        <taxon>Lauraceae</taxon>
        <taxon>Cinnamomum</taxon>
    </lineage>
</organism>
<proteinExistence type="predicted"/>
<dbReference type="InterPro" id="IPR056059">
    <property type="entry name" value="DUF7642"/>
</dbReference>
<evidence type="ECO:0000313" key="4">
    <source>
        <dbReference type="Proteomes" id="UP000283530"/>
    </source>
</evidence>
<dbReference type="PANTHER" id="PTHR35410:SF1">
    <property type="entry name" value="EXPRESSED PROTEIN"/>
    <property type="match status" value="1"/>
</dbReference>
<gene>
    <name evidence="3" type="ORF">CKAN_00803500</name>
</gene>
<dbReference type="AlphaFoldDB" id="A0A443NLU3"/>
<dbReference type="OrthoDB" id="1930353at2759"/>
<evidence type="ECO:0000259" key="2">
    <source>
        <dbReference type="Pfam" id="PF24649"/>
    </source>
</evidence>
<comment type="caution">
    <text evidence="3">The sequence shown here is derived from an EMBL/GenBank/DDBJ whole genome shotgun (WGS) entry which is preliminary data.</text>
</comment>
<feature type="domain" description="DUF7642" evidence="2">
    <location>
        <begin position="86"/>
        <end position="183"/>
    </location>
</feature>
<evidence type="ECO:0000313" key="3">
    <source>
        <dbReference type="EMBL" id="RWR79463.1"/>
    </source>
</evidence>
<keyword evidence="1" id="KW-1133">Transmembrane helix</keyword>
<keyword evidence="1" id="KW-0812">Transmembrane</keyword>
<accession>A0A443NLU3</accession>
<dbReference type="PANTHER" id="PTHR35410">
    <property type="entry name" value="EXPRESSED PROTEIN"/>
    <property type="match status" value="1"/>
</dbReference>